<keyword evidence="1" id="KW-0472">Membrane</keyword>
<keyword evidence="1" id="KW-0812">Transmembrane</keyword>
<accession>I4BB54</accession>
<evidence type="ECO:0000313" key="3">
    <source>
        <dbReference type="Proteomes" id="UP000006048"/>
    </source>
</evidence>
<dbReference type="Proteomes" id="UP000006048">
    <property type="component" value="Chromosome"/>
</dbReference>
<dbReference type="EMBL" id="CP002959">
    <property type="protein sequence ID" value="AFM14511.1"/>
    <property type="molecule type" value="Genomic_DNA"/>
</dbReference>
<keyword evidence="3" id="KW-1185">Reference proteome</keyword>
<dbReference type="KEGG" id="tpx:Turpa_3877"/>
<feature type="transmembrane region" description="Helical" evidence="1">
    <location>
        <begin position="88"/>
        <end position="106"/>
    </location>
</feature>
<organism evidence="2 3">
    <name type="scientific">Turneriella parva (strain ATCC BAA-1111 / DSM 21527 / NCTC 11395 / H)</name>
    <name type="common">Leptospira parva</name>
    <dbReference type="NCBI Taxonomy" id="869212"/>
    <lineage>
        <taxon>Bacteria</taxon>
        <taxon>Pseudomonadati</taxon>
        <taxon>Spirochaetota</taxon>
        <taxon>Spirochaetia</taxon>
        <taxon>Leptospirales</taxon>
        <taxon>Leptospiraceae</taxon>
        <taxon>Turneriella</taxon>
    </lineage>
</organism>
<dbReference type="HOGENOM" id="CLU_2120071_0_0_12"/>
<gene>
    <name evidence="2" type="ordered locus">Turpa_3877</name>
</gene>
<evidence type="ECO:0000313" key="2">
    <source>
        <dbReference type="EMBL" id="AFM14511.1"/>
    </source>
</evidence>
<feature type="transmembrane region" description="Helical" evidence="1">
    <location>
        <begin position="6"/>
        <end position="25"/>
    </location>
</feature>
<keyword evidence="1" id="KW-1133">Transmembrane helix</keyword>
<dbReference type="STRING" id="869212.Turpa_3877"/>
<evidence type="ECO:0000256" key="1">
    <source>
        <dbReference type="SAM" id="Phobius"/>
    </source>
</evidence>
<sequence length="114" mass="13204">MEPVSYLKIFCLAVNALALAAFVYLSWQLHRKKPKDLAWRGLVKLVSLGGIAANFNKTYSAWFAAFVVFYLVTCVTVSVYVWATDHSFLVVLFPLLFYYFFARYLLWEKQDLAD</sequence>
<proteinExistence type="predicted"/>
<dbReference type="RefSeq" id="WP_014804988.1">
    <property type="nucleotide sequence ID" value="NC_018020.1"/>
</dbReference>
<reference evidence="2 3" key="1">
    <citation type="submission" date="2012-06" db="EMBL/GenBank/DDBJ databases">
        <title>The complete chromosome of genome of Turneriella parva DSM 21527.</title>
        <authorList>
            <consortium name="US DOE Joint Genome Institute (JGI-PGF)"/>
            <person name="Lucas S."/>
            <person name="Han J."/>
            <person name="Lapidus A."/>
            <person name="Bruce D."/>
            <person name="Goodwin L."/>
            <person name="Pitluck S."/>
            <person name="Peters L."/>
            <person name="Kyrpides N."/>
            <person name="Mavromatis K."/>
            <person name="Ivanova N."/>
            <person name="Mikhailova N."/>
            <person name="Chertkov O."/>
            <person name="Detter J.C."/>
            <person name="Tapia R."/>
            <person name="Han C."/>
            <person name="Land M."/>
            <person name="Hauser L."/>
            <person name="Markowitz V."/>
            <person name="Cheng J.-F."/>
            <person name="Hugenholtz P."/>
            <person name="Woyke T."/>
            <person name="Wu D."/>
            <person name="Gronow S."/>
            <person name="Wellnitz S."/>
            <person name="Brambilla E."/>
            <person name="Klenk H.-P."/>
            <person name="Eisen J.A."/>
        </authorList>
    </citation>
    <scope>NUCLEOTIDE SEQUENCE [LARGE SCALE GENOMIC DNA]</scope>
    <source>
        <strain evidence="3">ATCC BAA-1111 / DSM 21527 / NCTC 11395 / H</strain>
    </source>
</reference>
<feature type="transmembrane region" description="Helical" evidence="1">
    <location>
        <begin position="61"/>
        <end position="81"/>
    </location>
</feature>
<name>I4BB54_TURPD</name>
<dbReference type="AlphaFoldDB" id="I4BB54"/>
<protein>
    <submittedName>
        <fullName evidence="2">Uncharacterized protein</fullName>
    </submittedName>
</protein>